<evidence type="ECO:0000313" key="3">
    <source>
        <dbReference type="EMBL" id="ART20854.1"/>
    </source>
</evidence>
<evidence type="ECO:0000313" key="4">
    <source>
        <dbReference type="Proteomes" id="UP000250197"/>
    </source>
</evidence>
<feature type="compositionally biased region" description="Polar residues" evidence="1">
    <location>
        <begin position="84"/>
        <end position="94"/>
    </location>
</feature>
<dbReference type="KEGG" id="cstr:CBE89_04620"/>
<feature type="transmembrane region" description="Helical" evidence="2">
    <location>
        <begin position="12"/>
        <end position="33"/>
    </location>
</feature>
<keyword evidence="2" id="KW-1133">Transmembrane helix</keyword>
<name>A0A2Z2J2J5_CORST</name>
<organism evidence="3 4">
    <name type="scientific">Corynebacterium striatum</name>
    <dbReference type="NCBI Taxonomy" id="43770"/>
    <lineage>
        <taxon>Bacteria</taxon>
        <taxon>Bacillati</taxon>
        <taxon>Actinomycetota</taxon>
        <taxon>Actinomycetes</taxon>
        <taxon>Mycobacteriales</taxon>
        <taxon>Corynebacteriaceae</taxon>
        <taxon>Corynebacterium</taxon>
    </lineage>
</organism>
<dbReference type="RefSeq" id="WP_086890983.1">
    <property type="nucleotide sequence ID" value="NZ_CP021252.1"/>
</dbReference>
<reference evidence="3 4" key="1">
    <citation type="submission" date="2017-05" db="EMBL/GenBank/DDBJ databases">
        <title>Complete genome sequence of Corynebacterium striatum KC-Na-1 isolated from Neophocaena asiaeorientalis in Korea.</title>
        <authorList>
            <person name="Kim J.H."/>
            <person name="Lee K."/>
        </authorList>
    </citation>
    <scope>NUCLEOTIDE SEQUENCE [LARGE SCALE GENOMIC DNA]</scope>
    <source>
        <strain evidence="3 4">KC-Na-01</strain>
    </source>
</reference>
<gene>
    <name evidence="3" type="ORF">CBE89_04620</name>
</gene>
<protein>
    <submittedName>
        <fullName evidence="3">Uncharacterized protein</fullName>
    </submittedName>
</protein>
<evidence type="ECO:0000256" key="1">
    <source>
        <dbReference type="SAM" id="MobiDB-lite"/>
    </source>
</evidence>
<sequence>MRYVLKLPRSGLALIAAMSVIDFALLLLFYVSLGERSSAEFMHGFAAFDIYMSVVFGKDIIDFVHRKVGRSSGRDSVALADSPIDNSSHPAPAR</sequence>
<evidence type="ECO:0000256" key="2">
    <source>
        <dbReference type="SAM" id="Phobius"/>
    </source>
</evidence>
<keyword evidence="2" id="KW-0812">Transmembrane</keyword>
<accession>A0A2Z2J2J5</accession>
<proteinExistence type="predicted"/>
<keyword evidence="2" id="KW-0472">Membrane</keyword>
<dbReference type="EMBL" id="CP021252">
    <property type="protein sequence ID" value="ART20854.1"/>
    <property type="molecule type" value="Genomic_DNA"/>
</dbReference>
<dbReference type="AlphaFoldDB" id="A0A2Z2J2J5"/>
<feature type="region of interest" description="Disordered" evidence="1">
    <location>
        <begin position="70"/>
        <end position="94"/>
    </location>
</feature>
<dbReference type="Proteomes" id="UP000250197">
    <property type="component" value="Chromosome"/>
</dbReference>